<name>A0A4Y8LH90_9BACL</name>
<protein>
    <submittedName>
        <fullName evidence="4">ABC transporter ATP-binding protein</fullName>
    </submittedName>
</protein>
<feature type="domain" description="ABC transporter" evidence="3">
    <location>
        <begin position="4"/>
        <end position="231"/>
    </location>
</feature>
<dbReference type="OrthoDB" id="9789994at2"/>
<dbReference type="SUPFAM" id="SSF52540">
    <property type="entry name" value="P-loop containing nucleoside triphosphate hydrolases"/>
    <property type="match status" value="1"/>
</dbReference>
<evidence type="ECO:0000256" key="1">
    <source>
        <dbReference type="ARBA" id="ARBA00022741"/>
    </source>
</evidence>
<keyword evidence="1" id="KW-0547">Nucleotide-binding</keyword>
<dbReference type="InterPro" id="IPR003439">
    <property type="entry name" value="ABC_transporter-like_ATP-bd"/>
</dbReference>
<reference evidence="4 5" key="1">
    <citation type="submission" date="2019-03" db="EMBL/GenBank/DDBJ databases">
        <authorList>
            <person name="Yang Y."/>
        </authorList>
    </citation>
    <scope>NUCLEOTIDE SEQUENCE [LARGE SCALE GENOMIC DNA]</scope>
    <source>
        <strain evidence="4 5">ASL-1</strain>
    </source>
</reference>
<evidence type="ECO:0000313" key="4">
    <source>
        <dbReference type="EMBL" id="TFE01547.1"/>
    </source>
</evidence>
<dbReference type="GO" id="GO:0016887">
    <property type="term" value="F:ATP hydrolysis activity"/>
    <property type="evidence" value="ECO:0007669"/>
    <property type="project" value="InterPro"/>
</dbReference>
<gene>
    <name evidence="4" type="ORF">E2626_08210</name>
</gene>
<dbReference type="RefSeq" id="WP_134381265.1">
    <property type="nucleotide sequence ID" value="NZ_SORX01000004.1"/>
</dbReference>
<dbReference type="SMART" id="SM00382">
    <property type="entry name" value="AAA"/>
    <property type="match status" value="1"/>
</dbReference>
<dbReference type="PANTHER" id="PTHR43038">
    <property type="entry name" value="ATP-BINDING CASSETTE, SUB-FAMILY H, MEMBER 1"/>
    <property type="match status" value="1"/>
</dbReference>
<evidence type="ECO:0000313" key="5">
    <source>
        <dbReference type="Proteomes" id="UP000297776"/>
    </source>
</evidence>
<dbReference type="EMBL" id="SORX01000004">
    <property type="protein sequence ID" value="TFE01547.1"/>
    <property type="molecule type" value="Genomic_DNA"/>
</dbReference>
<evidence type="ECO:0000259" key="3">
    <source>
        <dbReference type="PROSITE" id="PS50893"/>
    </source>
</evidence>
<evidence type="ECO:0000256" key="2">
    <source>
        <dbReference type="ARBA" id="ARBA00022840"/>
    </source>
</evidence>
<dbReference type="InterPro" id="IPR003593">
    <property type="entry name" value="AAA+_ATPase"/>
</dbReference>
<accession>A0A4Y8LH90</accession>
<dbReference type="InterPro" id="IPR017871">
    <property type="entry name" value="ABC_transporter-like_CS"/>
</dbReference>
<dbReference type="Pfam" id="PF00005">
    <property type="entry name" value="ABC_tran"/>
    <property type="match status" value="1"/>
</dbReference>
<comment type="caution">
    <text evidence="4">The sequence shown here is derived from an EMBL/GenBank/DDBJ whole genome shotgun (WGS) entry which is preliminary data.</text>
</comment>
<keyword evidence="2 4" id="KW-0067">ATP-binding</keyword>
<dbReference type="AlphaFoldDB" id="A0A4Y8LH90"/>
<dbReference type="PROSITE" id="PS00211">
    <property type="entry name" value="ABC_TRANSPORTER_1"/>
    <property type="match status" value="1"/>
</dbReference>
<dbReference type="GO" id="GO:0005524">
    <property type="term" value="F:ATP binding"/>
    <property type="evidence" value="ECO:0007669"/>
    <property type="project" value="UniProtKB-KW"/>
</dbReference>
<proteinExistence type="predicted"/>
<sequence length="240" mass="26518">MHAVEVSGISKSFGKTEVLKDISFSVSKGEIVGLIGPSGSGKTTVVKTIIGMEKADEGKVTVQNQRMPNRLLLNQIGYMAQSDALYMELSAEQQLVFFSKLYGVPKNKRKQRISECMGLVDLEKDLSKKVMIYSGGMKRRLSLALALLHEPDILVLDEPTVGIDPRLRKQIWEKLQLLKEQGGSILVTTHVMDEAERCDRLVLLLEGSVLAVGTPQELKNQFNTDSIESIFLLKKAGESA</sequence>
<dbReference type="Proteomes" id="UP000297776">
    <property type="component" value="Unassembled WGS sequence"/>
</dbReference>
<dbReference type="InterPro" id="IPR027417">
    <property type="entry name" value="P-loop_NTPase"/>
</dbReference>
<keyword evidence="5" id="KW-1185">Reference proteome</keyword>
<dbReference type="Gene3D" id="3.40.50.300">
    <property type="entry name" value="P-loop containing nucleotide triphosphate hydrolases"/>
    <property type="match status" value="1"/>
</dbReference>
<dbReference type="PANTHER" id="PTHR43038:SF3">
    <property type="entry name" value="ABC TRANSPORTER G FAMILY MEMBER 20 ISOFORM X1"/>
    <property type="match status" value="1"/>
</dbReference>
<dbReference type="PROSITE" id="PS50893">
    <property type="entry name" value="ABC_TRANSPORTER_2"/>
    <property type="match status" value="1"/>
</dbReference>
<organism evidence="4 5">
    <name type="scientific">Jeotgalibacillus salarius</name>
    <dbReference type="NCBI Taxonomy" id="546023"/>
    <lineage>
        <taxon>Bacteria</taxon>
        <taxon>Bacillati</taxon>
        <taxon>Bacillota</taxon>
        <taxon>Bacilli</taxon>
        <taxon>Bacillales</taxon>
        <taxon>Caryophanaceae</taxon>
        <taxon>Jeotgalibacillus</taxon>
    </lineage>
</organism>